<organism evidence="4 5">
    <name type="scientific">Mobiluncus mulieris</name>
    <dbReference type="NCBI Taxonomy" id="2052"/>
    <lineage>
        <taxon>Bacteria</taxon>
        <taxon>Bacillati</taxon>
        <taxon>Actinomycetota</taxon>
        <taxon>Actinomycetes</taxon>
        <taxon>Actinomycetales</taxon>
        <taxon>Actinomycetaceae</taxon>
        <taxon>Mobiluncus</taxon>
    </lineage>
</organism>
<dbReference type="AlphaFoldDB" id="A0A2X1RGX2"/>
<dbReference type="Pfam" id="PF00498">
    <property type="entry name" value="FHA"/>
    <property type="match status" value="1"/>
</dbReference>
<dbReference type="SMART" id="SM00240">
    <property type="entry name" value="FHA"/>
    <property type="match status" value="1"/>
</dbReference>
<reference evidence="4 5" key="1">
    <citation type="submission" date="2018-06" db="EMBL/GenBank/DDBJ databases">
        <authorList>
            <consortium name="Pathogen Informatics"/>
            <person name="Doyle S."/>
        </authorList>
    </citation>
    <scope>NUCLEOTIDE SEQUENCE [LARGE SCALE GENOMIC DNA]</scope>
    <source>
        <strain evidence="4 5">NCTC11819</strain>
    </source>
</reference>
<dbReference type="InterPro" id="IPR000253">
    <property type="entry name" value="FHA_dom"/>
</dbReference>
<dbReference type="Proteomes" id="UP000255284">
    <property type="component" value="Unassembled WGS sequence"/>
</dbReference>
<evidence type="ECO:0000313" key="3">
    <source>
        <dbReference type="EMBL" id="NMW93009.1"/>
    </source>
</evidence>
<dbReference type="InterPro" id="IPR008984">
    <property type="entry name" value="SMAD_FHA_dom_sf"/>
</dbReference>
<comment type="caution">
    <text evidence="4">The sequence shown here is derived from an EMBL/GenBank/DDBJ whole genome shotgun (WGS) entry which is preliminary data.</text>
</comment>
<evidence type="ECO:0000313" key="6">
    <source>
        <dbReference type="Proteomes" id="UP000582487"/>
    </source>
</evidence>
<dbReference type="Proteomes" id="UP000582487">
    <property type="component" value="Unassembled WGS sequence"/>
</dbReference>
<dbReference type="SUPFAM" id="SSF49879">
    <property type="entry name" value="SMAD/FHA domain"/>
    <property type="match status" value="1"/>
</dbReference>
<feature type="domain" description="FHA" evidence="2">
    <location>
        <begin position="65"/>
        <end position="118"/>
    </location>
</feature>
<accession>A0A2X1RGX2</accession>
<gene>
    <name evidence="3" type="ORF">HHJ74_04765</name>
    <name evidence="4" type="ORF">NCTC11819_01215</name>
</gene>
<proteinExistence type="predicted"/>
<evidence type="ECO:0000313" key="5">
    <source>
        <dbReference type="Proteomes" id="UP000255284"/>
    </source>
</evidence>
<evidence type="ECO:0000313" key="4">
    <source>
        <dbReference type="EMBL" id="STO16645.1"/>
    </source>
</evidence>
<dbReference type="PROSITE" id="PS50006">
    <property type="entry name" value="FHA_DOMAIN"/>
    <property type="match status" value="1"/>
</dbReference>
<dbReference type="RefSeq" id="WP_036342077.1">
    <property type="nucleotide sequence ID" value="NZ_JABCUT010000007.1"/>
</dbReference>
<dbReference type="EMBL" id="JABCUV010000004">
    <property type="protein sequence ID" value="NMW93009.1"/>
    <property type="molecule type" value="Genomic_DNA"/>
</dbReference>
<evidence type="ECO:0000259" key="2">
    <source>
        <dbReference type="PROSITE" id="PS50006"/>
    </source>
</evidence>
<sequence length="154" mass="16605">MKHVETGDAPRFEVRICELGHHNPPDFPRCRVCGGTLGAPMLVAVPQLGWVRAADGQMRPLQGDIVVGRAPETGGIPGVTALETPPRLLEISRQHLRIHQDGWEVSVTDLGSGNGTLLRRADGSLLELVAGQAYNVQPGDVLELAPEYTLKFEA</sequence>
<dbReference type="EMBL" id="UGGQ01000006">
    <property type="protein sequence ID" value="STO16645.1"/>
    <property type="molecule type" value="Genomic_DNA"/>
</dbReference>
<keyword evidence="1" id="KW-0597">Phosphoprotein</keyword>
<dbReference type="Gene3D" id="2.60.200.20">
    <property type="match status" value="1"/>
</dbReference>
<protein>
    <submittedName>
        <fullName evidence="3 4">FHA domain</fullName>
    </submittedName>
</protein>
<evidence type="ECO:0000256" key="1">
    <source>
        <dbReference type="ARBA" id="ARBA00022553"/>
    </source>
</evidence>
<name>A0A2X1RGX2_9ACTO</name>
<dbReference type="GeneID" id="61168713"/>
<reference evidence="3 6" key="2">
    <citation type="submission" date="2020-04" db="EMBL/GenBank/DDBJ databases">
        <title>Antimicrobial susceptibility and clonality of vaginal-derived multi-drug resistant Mobiluncus isolates in China.</title>
        <authorList>
            <person name="Zhang X."/>
        </authorList>
    </citation>
    <scope>NUCLEOTIDE SEQUENCE [LARGE SCALE GENOMIC DNA]</scope>
    <source>
        <strain evidence="3 6">7</strain>
    </source>
</reference>